<comment type="catalytic activity">
    <reaction evidence="1">
        <text>ATP + protein L-histidine = ADP + protein N-phospho-L-histidine.</text>
        <dbReference type="EC" id="2.7.13.3"/>
    </reaction>
</comment>
<keyword evidence="11" id="KW-0408">Iron</keyword>
<reference evidence="18 19" key="1">
    <citation type="submission" date="2020-08" db="EMBL/GenBank/DDBJ databases">
        <title>Genomic Encyclopedia of Type Strains, Phase III (KMG-III): the genomes of soil and plant-associated and newly described type strains.</title>
        <authorList>
            <person name="Whitman W."/>
        </authorList>
    </citation>
    <scope>NUCLEOTIDE SEQUENCE [LARGE SCALE GENOMIC DNA]</scope>
    <source>
        <strain evidence="18 19">CECT 8712</strain>
    </source>
</reference>
<evidence type="ECO:0000256" key="3">
    <source>
        <dbReference type="ARBA" id="ARBA00004496"/>
    </source>
</evidence>
<dbReference type="GO" id="GO:0016020">
    <property type="term" value="C:membrane"/>
    <property type="evidence" value="ECO:0007669"/>
    <property type="project" value="InterPro"/>
</dbReference>
<dbReference type="Pfam" id="PF02518">
    <property type="entry name" value="HATPase_c"/>
    <property type="match status" value="1"/>
</dbReference>
<dbReference type="PROSITE" id="PS50109">
    <property type="entry name" value="HIS_KIN"/>
    <property type="match status" value="1"/>
</dbReference>
<feature type="transmembrane region" description="Helical" evidence="16">
    <location>
        <begin position="117"/>
        <end position="137"/>
    </location>
</feature>
<organism evidence="18 19">
    <name type="scientific">Nocardiopsis algeriensis</name>
    <dbReference type="NCBI Taxonomy" id="1478215"/>
    <lineage>
        <taxon>Bacteria</taxon>
        <taxon>Bacillati</taxon>
        <taxon>Actinomycetota</taxon>
        <taxon>Actinomycetes</taxon>
        <taxon>Streptosporangiales</taxon>
        <taxon>Nocardiopsidaceae</taxon>
        <taxon>Nocardiopsis</taxon>
    </lineage>
</organism>
<comment type="cofactor">
    <cofactor evidence="2">
        <name>[4Fe-4S] cluster</name>
        <dbReference type="ChEBI" id="CHEBI:49883"/>
    </cofactor>
</comment>
<evidence type="ECO:0000256" key="7">
    <source>
        <dbReference type="ARBA" id="ARBA00022490"/>
    </source>
</evidence>
<dbReference type="InterPro" id="IPR036890">
    <property type="entry name" value="HATPase_C_sf"/>
</dbReference>
<evidence type="ECO:0000256" key="10">
    <source>
        <dbReference type="ARBA" id="ARBA00022777"/>
    </source>
</evidence>
<keyword evidence="19" id="KW-1185">Reference proteome</keyword>
<keyword evidence="10 18" id="KW-0418">Kinase</keyword>
<evidence type="ECO:0000256" key="2">
    <source>
        <dbReference type="ARBA" id="ARBA00001966"/>
    </source>
</evidence>
<protein>
    <recommendedName>
        <fullName evidence="5">Oxygen sensor histidine kinase NreB</fullName>
        <ecNumber evidence="4">2.7.13.3</ecNumber>
    </recommendedName>
    <alternativeName>
        <fullName evidence="15">Nitrogen regulation protein B</fullName>
    </alternativeName>
</protein>
<name>A0A841IMY7_9ACTN</name>
<dbReference type="InterPro" id="IPR050482">
    <property type="entry name" value="Sensor_HK_TwoCompSys"/>
</dbReference>
<dbReference type="GO" id="GO:0000155">
    <property type="term" value="F:phosphorelay sensor kinase activity"/>
    <property type="evidence" value="ECO:0007669"/>
    <property type="project" value="InterPro"/>
</dbReference>
<comment type="subcellular location">
    <subcellularLocation>
        <location evidence="3">Cytoplasm</location>
    </subcellularLocation>
</comment>
<comment type="caution">
    <text evidence="18">The sequence shown here is derived from an EMBL/GenBank/DDBJ whole genome shotgun (WGS) entry which is preliminary data.</text>
</comment>
<evidence type="ECO:0000256" key="8">
    <source>
        <dbReference type="ARBA" id="ARBA00022679"/>
    </source>
</evidence>
<dbReference type="InterPro" id="IPR017205">
    <property type="entry name" value="Sig_transdc_His_kinase_ChrS"/>
</dbReference>
<dbReference type="SUPFAM" id="SSF55874">
    <property type="entry name" value="ATPase domain of HSP90 chaperone/DNA topoisomerase II/histidine kinase"/>
    <property type="match status" value="1"/>
</dbReference>
<comment type="function">
    <text evidence="14">Member of the two-component regulatory system NreB/NreC involved in the control of dissimilatory nitrate/nitrite reduction in response to oxygen. NreB functions as a direct oxygen sensor histidine kinase which is autophosphorylated, in the absence of oxygen, probably at the conserved histidine residue, and transfers its phosphate group probably to a conserved aspartate residue of NreC. NreB/NreC activates the expression of the nitrate (narGHJI) and nitrite (nir) reductase operons, as well as the putative nitrate transporter gene narT.</text>
</comment>
<dbReference type="AlphaFoldDB" id="A0A841IMY7"/>
<feature type="transmembrane region" description="Helical" evidence="16">
    <location>
        <begin position="80"/>
        <end position="108"/>
    </location>
</feature>
<dbReference type="SMART" id="SM00387">
    <property type="entry name" value="HATPase_c"/>
    <property type="match status" value="1"/>
</dbReference>
<keyword evidence="6" id="KW-0004">4Fe-4S</keyword>
<dbReference type="EC" id="2.7.13.3" evidence="4"/>
<evidence type="ECO:0000256" key="11">
    <source>
        <dbReference type="ARBA" id="ARBA00023004"/>
    </source>
</evidence>
<evidence type="ECO:0000256" key="15">
    <source>
        <dbReference type="ARBA" id="ARBA00030800"/>
    </source>
</evidence>
<dbReference type="EMBL" id="JACHJO010000004">
    <property type="protein sequence ID" value="MBB6119434.1"/>
    <property type="molecule type" value="Genomic_DNA"/>
</dbReference>
<evidence type="ECO:0000256" key="12">
    <source>
        <dbReference type="ARBA" id="ARBA00023012"/>
    </source>
</evidence>
<dbReference type="Pfam" id="PF07730">
    <property type="entry name" value="HisKA_3"/>
    <property type="match status" value="1"/>
</dbReference>
<feature type="transmembrane region" description="Helical" evidence="16">
    <location>
        <begin position="50"/>
        <end position="68"/>
    </location>
</feature>
<dbReference type="GO" id="GO:0046872">
    <property type="term" value="F:metal ion binding"/>
    <property type="evidence" value="ECO:0007669"/>
    <property type="project" value="UniProtKB-KW"/>
</dbReference>
<keyword evidence="16" id="KW-1133">Transmembrane helix</keyword>
<dbReference type="CDD" id="cd16917">
    <property type="entry name" value="HATPase_UhpB-NarQ-NarX-like"/>
    <property type="match status" value="1"/>
</dbReference>
<feature type="domain" description="Histidine kinase" evidence="17">
    <location>
        <begin position="322"/>
        <end position="408"/>
    </location>
</feature>
<evidence type="ECO:0000256" key="5">
    <source>
        <dbReference type="ARBA" id="ARBA00017322"/>
    </source>
</evidence>
<evidence type="ECO:0000256" key="14">
    <source>
        <dbReference type="ARBA" id="ARBA00024827"/>
    </source>
</evidence>
<dbReference type="InterPro" id="IPR005467">
    <property type="entry name" value="His_kinase_dom"/>
</dbReference>
<dbReference type="Proteomes" id="UP000536604">
    <property type="component" value="Unassembled WGS sequence"/>
</dbReference>
<keyword evidence="16" id="KW-0812">Transmembrane</keyword>
<accession>A0A841IMY7</accession>
<dbReference type="Gene3D" id="3.30.565.10">
    <property type="entry name" value="Histidine kinase-like ATPase, C-terminal domain"/>
    <property type="match status" value="1"/>
</dbReference>
<dbReference type="PRINTS" id="PR00344">
    <property type="entry name" value="BCTRLSENSOR"/>
</dbReference>
<dbReference type="GO" id="GO:0005737">
    <property type="term" value="C:cytoplasm"/>
    <property type="evidence" value="ECO:0007669"/>
    <property type="project" value="UniProtKB-SubCell"/>
</dbReference>
<keyword evidence="7" id="KW-0963">Cytoplasm</keyword>
<evidence type="ECO:0000259" key="17">
    <source>
        <dbReference type="PROSITE" id="PS50109"/>
    </source>
</evidence>
<keyword evidence="9" id="KW-0479">Metal-binding</keyword>
<evidence type="ECO:0000256" key="4">
    <source>
        <dbReference type="ARBA" id="ARBA00012438"/>
    </source>
</evidence>
<dbReference type="PIRSF" id="PIRSF037434">
    <property type="entry name" value="STHK_ChrS"/>
    <property type="match status" value="1"/>
</dbReference>
<keyword evidence="16" id="KW-0472">Membrane</keyword>
<feature type="transmembrane region" description="Helical" evidence="16">
    <location>
        <begin position="20"/>
        <end position="38"/>
    </location>
</feature>
<dbReference type="PANTHER" id="PTHR24421">
    <property type="entry name" value="NITRATE/NITRITE SENSOR PROTEIN NARX-RELATED"/>
    <property type="match status" value="1"/>
</dbReference>
<gene>
    <name evidence="18" type="ORF">FHS13_001383</name>
</gene>
<evidence type="ECO:0000256" key="9">
    <source>
        <dbReference type="ARBA" id="ARBA00022723"/>
    </source>
</evidence>
<sequence>MNGGSGKADTAWNGDRWWDGFLAVAPWALLLPAAALVLSQPSASGGGHAAVAGLTALTAAWMLLGYALPGQGGRPLLAGLHFAGLLALSSALMAHDPLFVMFTVALFFRAMVLPRQLVFAGVAATAIALYTAVMGFPGTDADKPFLEHLFVYVGVIAIQTVAVGGGLALAARTAEQHRERRLTVARLEAALEENAGLHAQLLTQAREAGVLDERQRMAREIHDTLAQGLTGIVTQIQAAQRVWETPEAARPHVDRALGLARESLTEARRSVQALRPGQLAESQLPEALGELTRRWGEENGVRPDLDVTGERVALSPAIEVALFRVAQEALTNVARHAGASRVGVTLSYSGDVVLLDVRDDGRGITGHNQHGFGLRSMSQRIRGIGGTVEIESREGEGTAVSATVPAIAVEAA</sequence>
<feature type="transmembrane region" description="Helical" evidence="16">
    <location>
        <begin position="149"/>
        <end position="171"/>
    </location>
</feature>
<dbReference type="InterPro" id="IPR011712">
    <property type="entry name" value="Sig_transdc_His_kin_sub3_dim/P"/>
</dbReference>
<dbReference type="Gene3D" id="1.20.5.1930">
    <property type="match status" value="1"/>
</dbReference>
<evidence type="ECO:0000313" key="18">
    <source>
        <dbReference type="EMBL" id="MBB6119434.1"/>
    </source>
</evidence>
<proteinExistence type="predicted"/>
<evidence type="ECO:0000256" key="1">
    <source>
        <dbReference type="ARBA" id="ARBA00000085"/>
    </source>
</evidence>
<dbReference type="GO" id="GO:0046983">
    <property type="term" value="F:protein dimerization activity"/>
    <property type="evidence" value="ECO:0007669"/>
    <property type="project" value="InterPro"/>
</dbReference>
<evidence type="ECO:0000313" key="19">
    <source>
        <dbReference type="Proteomes" id="UP000536604"/>
    </source>
</evidence>
<dbReference type="InterPro" id="IPR003594">
    <property type="entry name" value="HATPase_dom"/>
</dbReference>
<keyword evidence="13" id="KW-0411">Iron-sulfur</keyword>
<dbReference type="PANTHER" id="PTHR24421:SF62">
    <property type="entry name" value="SENSORY TRANSDUCTION HISTIDINE KINASE"/>
    <property type="match status" value="1"/>
</dbReference>
<keyword evidence="12" id="KW-0902">Two-component regulatory system</keyword>
<dbReference type="GO" id="GO:0051539">
    <property type="term" value="F:4 iron, 4 sulfur cluster binding"/>
    <property type="evidence" value="ECO:0007669"/>
    <property type="project" value="UniProtKB-KW"/>
</dbReference>
<evidence type="ECO:0000256" key="6">
    <source>
        <dbReference type="ARBA" id="ARBA00022485"/>
    </source>
</evidence>
<dbReference type="RefSeq" id="WP_184289349.1">
    <property type="nucleotide sequence ID" value="NZ_JACHJO010000004.1"/>
</dbReference>
<evidence type="ECO:0000256" key="13">
    <source>
        <dbReference type="ARBA" id="ARBA00023014"/>
    </source>
</evidence>
<dbReference type="InterPro" id="IPR004358">
    <property type="entry name" value="Sig_transdc_His_kin-like_C"/>
</dbReference>
<keyword evidence="8" id="KW-0808">Transferase</keyword>
<evidence type="ECO:0000256" key="16">
    <source>
        <dbReference type="SAM" id="Phobius"/>
    </source>
</evidence>